<dbReference type="AlphaFoldDB" id="A0AAP2G1T8"/>
<dbReference type="Proteomes" id="UP001319104">
    <property type="component" value="Unassembled WGS sequence"/>
</dbReference>
<evidence type="ECO:0000313" key="2">
    <source>
        <dbReference type="Proteomes" id="UP001319104"/>
    </source>
</evidence>
<keyword evidence="2" id="KW-1185">Reference proteome</keyword>
<dbReference type="Gene3D" id="1.20.120.160">
    <property type="entry name" value="HPT domain"/>
    <property type="match status" value="1"/>
</dbReference>
<evidence type="ECO:0000313" key="1">
    <source>
        <dbReference type="EMBL" id="MBS9525154.1"/>
    </source>
</evidence>
<protein>
    <submittedName>
        <fullName evidence="1">Hpt domain-containing protein</fullName>
    </submittedName>
</protein>
<dbReference type="InterPro" id="IPR036641">
    <property type="entry name" value="HPT_dom_sf"/>
</dbReference>
<sequence length="112" mass="13374">MYTIIHKGTIFHYFGEDDEMANQMVEVILNTNLKDLMELPELYEQKEWAKIKVRCHKGKSTMSYIGALQVRKMLEEIESDPETIYPQHRDQLMQDLQTVDEELRFFLNEQFG</sequence>
<comment type="caution">
    <text evidence="1">The sequence shown here is derived from an EMBL/GenBank/DDBJ whole genome shotgun (WGS) entry which is preliminary data.</text>
</comment>
<accession>A0AAP2G1T8</accession>
<dbReference type="SUPFAM" id="SSF47226">
    <property type="entry name" value="Histidine-containing phosphotransfer domain, HPT domain"/>
    <property type="match status" value="1"/>
</dbReference>
<reference evidence="1 2" key="1">
    <citation type="submission" date="2021-05" db="EMBL/GenBank/DDBJ databases">
        <authorList>
            <person name="Zhang Z.D."/>
            <person name="Osman G."/>
        </authorList>
    </citation>
    <scope>NUCLEOTIDE SEQUENCE [LARGE SCALE GENOMIC DNA]</scope>
    <source>
        <strain evidence="1 2">KCTC 32217</strain>
    </source>
</reference>
<dbReference type="EMBL" id="JAHCMY010000009">
    <property type="protein sequence ID" value="MBS9525154.1"/>
    <property type="molecule type" value="Genomic_DNA"/>
</dbReference>
<name>A0AAP2G1T8_9BACT</name>
<gene>
    <name evidence="1" type="ORF">KI659_14130</name>
</gene>
<organism evidence="1 2">
    <name type="scientific">Litoribacter ruber</name>
    <dbReference type="NCBI Taxonomy" id="702568"/>
    <lineage>
        <taxon>Bacteria</taxon>
        <taxon>Pseudomonadati</taxon>
        <taxon>Bacteroidota</taxon>
        <taxon>Cytophagia</taxon>
        <taxon>Cytophagales</taxon>
        <taxon>Cyclobacteriaceae</taxon>
        <taxon>Litoribacter</taxon>
    </lineage>
</organism>
<dbReference type="GO" id="GO:0000160">
    <property type="term" value="P:phosphorelay signal transduction system"/>
    <property type="evidence" value="ECO:0007669"/>
    <property type="project" value="InterPro"/>
</dbReference>
<dbReference type="RefSeq" id="WP_213946014.1">
    <property type="nucleotide sequence ID" value="NZ_JAHBGI010000006.1"/>
</dbReference>
<proteinExistence type="predicted"/>